<dbReference type="Proteomes" id="UP000176998">
    <property type="component" value="Unassembled WGS sequence"/>
</dbReference>
<comment type="caution">
    <text evidence="1">The sequence shown here is derived from an EMBL/GenBank/DDBJ whole genome shotgun (WGS) entry which is preliminary data.</text>
</comment>
<organism evidence="1 2">
    <name type="scientific">Colletotrichum orchidophilum</name>
    <dbReference type="NCBI Taxonomy" id="1209926"/>
    <lineage>
        <taxon>Eukaryota</taxon>
        <taxon>Fungi</taxon>
        <taxon>Dikarya</taxon>
        <taxon>Ascomycota</taxon>
        <taxon>Pezizomycotina</taxon>
        <taxon>Sordariomycetes</taxon>
        <taxon>Hypocreomycetidae</taxon>
        <taxon>Glomerellales</taxon>
        <taxon>Glomerellaceae</taxon>
        <taxon>Colletotrichum</taxon>
    </lineage>
</organism>
<evidence type="ECO:0000313" key="2">
    <source>
        <dbReference type="Proteomes" id="UP000176998"/>
    </source>
</evidence>
<reference evidence="1 2" key="1">
    <citation type="submission" date="2016-09" db="EMBL/GenBank/DDBJ databases">
        <authorList>
            <person name="Capua I."/>
            <person name="De Benedictis P."/>
            <person name="Joannis T."/>
            <person name="Lombin L.H."/>
            <person name="Cattoli G."/>
        </authorList>
    </citation>
    <scope>NUCLEOTIDE SEQUENCE [LARGE SCALE GENOMIC DNA]</scope>
    <source>
        <strain evidence="1 2">IMI 309357</strain>
    </source>
</reference>
<protein>
    <recommendedName>
        <fullName evidence="3">F-box domain-containing protein</fullName>
    </recommendedName>
</protein>
<dbReference type="InterPro" id="IPR032675">
    <property type="entry name" value="LRR_dom_sf"/>
</dbReference>
<accession>A0A1G4BQJ3</accession>
<dbReference type="RefSeq" id="XP_022480850.1">
    <property type="nucleotide sequence ID" value="XM_022612689.1"/>
</dbReference>
<dbReference type="OrthoDB" id="4809133at2759"/>
<dbReference type="AlphaFoldDB" id="A0A1G4BQJ3"/>
<dbReference type="Gene3D" id="3.80.10.10">
    <property type="entry name" value="Ribonuclease Inhibitor"/>
    <property type="match status" value="1"/>
</dbReference>
<evidence type="ECO:0008006" key="3">
    <source>
        <dbReference type="Google" id="ProtNLM"/>
    </source>
</evidence>
<dbReference type="GeneID" id="34554199"/>
<evidence type="ECO:0000313" key="1">
    <source>
        <dbReference type="EMBL" id="OHF03714.1"/>
    </source>
</evidence>
<keyword evidence="2" id="KW-1185">Reference proteome</keyword>
<name>A0A1G4BQJ3_9PEZI</name>
<sequence length="517" mass="58588">MPRDTFLSLPAEVLLEICRHLVISMQNQRYRFRPDGSGCDGGVETQTETSNALECRAALARLMRTCKVMHSVAGCVLYSGYYNIRHPSEAVAFLQTLDPRSTATTINGGGVRLDDDDDEVSAIGKQDFRLELVRHLDVHNNVFSNSALDIDWSEEQLKSLEADWIVEAAHRLGIPFPKDWNQCRLECGPSDHVSEYMSQLLLRSLPNLASLHVSLTRPWKFDLLRTWINNNDTANVGFLPNLRHLKIRLQSIEARSSQSHKIIIDSAPLLATLEIYDTSSFRIPKGSRLEHLRSITFANCSTDRCSMENTLMATPNITRFEYHATASSTAAASPKNPPLTPQMLRHLLSNEFDLTDPPLRDDQGEVIHVELPDLHLQLKTLVVDFPIGERMGYWTNEETINNLRDFEELRHLSINVGSITHQSQSGGEITVNNLDELIPENLECLRITRVGDCLDELTRVSLPDLACELKEGRFKSLNRVELADCPVTEYQRMTIQHNLQEMFGWQEDSRIRVSGCE</sequence>
<proteinExistence type="predicted"/>
<gene>
    <name evidence="1" type="ORF">CORC01_01033</name>
</gene>
<dbReference type="SUPFAM" id="SSF52047">
    <property type="entry name" value="RNI-like"/>
    <property type="match status" value="1"/>
</dbReference>
<dbReference type="EMBL" id="MJBS01000005">
    <property type="protein sequence ID" value="OHF03714.1"/>
    <property type="molecule type" value="Genomic_DNA"/>
</dbReference>